<name>A0A2M8L446_9BACT</name>
<dbReference type="Gene3D" id="3.90.1530.30">
    <property type="match status" value="1"/>
</dbReference>
<comment type="caution">
    <text evidence="5">The sequence shown here is derived from an EMBL/GenBank/DDBJ whole genome shotgun (WGS) entry which is preliminary data.</text>
</comment>
<dbReference type="SUPFAM" id="SSF109709">
    <property type="entry name" value="KorB DNA-binding domain-like"/>
    <property type="match status" value="1"/>
</dbReference>
<comment type="similarity">
    <text evidence="1">Belongs to the ParB family.</text>
</comment>
<dbReference type="FunFam" id="1.10.10.2830:FF:000001">
    <property type="entry name" value="Chromosome partitioning protein ParB"/>
    <property type="match status" value="1"/>
</dbReference>
<gene>
    <name evidence="5" type="ORF">COU95_00875</name>
</gene>
<dbReference type="PANTHER" id="PTHR33375:SF1">
    <property type="entry name" value="CHROMOSOME-PARTITIONING PROTEIN PARB-RELATED"/>
    <property type="match status" value="1"/>
</dbReference>
<evidence type="ECO:0000256" key="3">
    <source>
        <dbReference type="ARBA" id="ARBA00023125"/>
    </source>
</evidence>
<dbReference type="Pfam" id="PF17762">
    <property type="entry name" value="HTH_ParB"/>
    <property type="match status" value="1"/>
</dbReference>
<evidence type="ECO:0000259" key="4">
    <source>
        <dbReference type="SMART" id="SM00470"/>
    </source>
</evidence>
<keyword evidence="2" id="KW-0159">Chromosome partition</keyword>
<dbReference type="SMART" id="SM00470">
    <property type="entry name" value="ParB"/>
    <property type="match status" value="1"/>
</dbReference>
<sequence>MAEEQQIIQIPIDELQGNPLQPRGVITPESLVDLVDSIKEHGILEPLVVAKTPAGYQTIAGERRWRAAKIAGLESVPAIIKETTPRGMLEMALVENVQRVDLNPLERAKAFQRLVEEFSLATSEIAQRIGKSQAYVSNSLRLLTLPDALKDGLLSGLISEGHARALAAIEDTKVMIEAYKIILRETGSVRRAEDLARRMKAEIGQPLKPQQLKKEVKIFHEDIDRMRDEIEKAIGSPEKNRVKLTRSRAETRLIIVLKGNLEETEKRLQKIYKGICQS</sequence>
<dbReference type="GO" id="GO:0005694">
    <property type="term" value="C:chromosome"/>
    <property type="evidence" value="ECO:0007669"/>
    <property type="project" value="TreeGrafter"/>
</dbReference>
<dbReference type="InterPro" id="IPR050336">
    <property type="entry name" value="Chromosome_partition/occlusion"/>
</dbReference>
<dbReference type="InterPro" id="IPR041468">
    <property type="entry name" value="HTH_ParB/Spo0J"/>
</dbReference>
<protein>
    <submittedName>
        <fullName evidence="5">Chromosome partitioning protein ParB</fullName>
    </submittedName>
</protein>
<evidence type="ECO:0000256" key="2">
    <source>
        <dbReference type="ARBA" id="ARBA00022829"/>
    </source>
</evidence>
<dbReference type="Proteomes" id="UP000231474">
    <property type="component" value="Unassembled WGS sequence"/>
</dbReference>
<dbReference type="EMBL" id="PFEK01000015">
    <property type="protein sequence ID" value="PJE67710.1"/>
    <property type="molecule type" value="Genomic_DNA"/>
</dbReference>
<reference evidence="6" key="1">
    <citation type="submission" date="2017-09" db="EMBL/GenBank/DDBJ databases">
        <title>Depth-based differentiation of microbial function through sediment-hosted aquifers and enrichment of novel symbionts in the deep terrestrial subsurface.</title>
        <authorList>
            <person name="Probst A.J."/>
            <person name="Ladd B."/>
            <person name="Jarett J.K."/>
            <person name="Geller-Mcgrath D.E."/>
            <person name="Sieber C.M.K."/>
            <person name="Emerson J.B."/>
            <person name="Anantharaman K."/>
            <person name="Thomas B.C."/>
            <person name="Malmstrom R."/>
            <person name="Stieglmeier M."/>
            <person name="Klingl A."/>
            <person name="Woyke T."/>
            <person name="Ryan C.M."/>
            <person name="Banfield J.F."/>
        </authorList>
    </citation>
    <scope>NUCLEOTIDE SEQUENCE [LARGE SCALE GENOMIC DNA]</scope>
</reference>
<evidence type="ECO:0000256" key="1">
    <source>
        <dbReference type="ARBA" id="ARBA00006295"/>
    </source>
</evidence>
<dbReference type="GO" id="GO:0007059">
    <property type="term" value="P:chromosome segregation"/>
    <property type="evidence" value="ECO:0007669"/>
    <property type="project" value="UniProtKB-KW"/>
</dbReference>
<dbReference type="SUPFAM" id="SSF110849">
    <property type="entry name" value="ParB/Sulfiredoxin"/>
    <property type="match status" value="1"/>
</dbReference>
<dbReference type="GO" id="GO:0003677">
    <property type="term" value="F:DNA binding"/>
    <property type="evidence" value="ECO:0007669"/>
    <property type="project" value="UniProtKB-KW"/>
</dbReference>
<keyword evidence="3" id="KW-0238">DNA-binding</keyword>
<dbReference type="Pfam" id="PF02195">
    <property type="entry name" value="ParB_N"/>
    <property type="match status" value="1"/>
</dbReference>
<dbReference type="InterPro" id="IPR004437">
    <property type="entry name" value="ParB/RepB/Spo0J"/>
</dbReference>
<dbReference type="NCBIfam" id="TIGR00180">
    <property type="entry name" value="parB_part"/>
    <property type="match status" value="1"/>
</dbReference>
<dbReference type="PANTHER" id="PTHR33375">
    <property type="entry name" value="CHROMOSOME-PARTITIONING PROTEIN PARB-RELATED"/>
    <property type="match status" value="1"/>
</dbReference>
<feature type="domain" description="ParB-like N-terminal" evidence="4">
    <location>
        <begin position="8"/>
        <end position="97"/>
    </location>
</feature>
<proteinExistence type="inferred from homology"/>
<dbReference type="AlphaFoldDB" id="A0A2M8L446"/>
<dbReference type="CDD" id="cd16393">
    <property type="entry name" value="SPO0J_N"/>
    <property type="match status" value="1"/>
</dbReference>
<dbReference type="Gene3D" id="1.10.10.2830">
    <property type="match status" value="1"/>
</dbReference>
<dbReference type="InterPro" id="IPR036086">
    <property type="entry name" value="ParB/Sulfiredoxin_sf"/>
</dbReference>
<dbReference type="InterPro" id="IPR003115">
    <property type="entry name" value="ParB_N"/>
</dbReference>
<organism evidence="5 6">
    <name type="scientific">Candidatus Shapirobacteria bacterium CG10_big_fil_rev_8_21_14_0_10_40_9</name>
    <dbReference type="NCBI Taxonomy" id="1974888"/>
    <lineage>
        <taxon>Bacteria</taxon>
        <taxon>Candidatus Shapironibacteriota</taxon>
    </lineage>
</organism>
<dbReference type="FunFam" id="3.90.1530.30:FF:000001">
    <property type="entry name" value="Chromosome partitioning protein ParB"/>
    <property type="match status" value="1"/>
</dbReference>
<evidence type="ECO:0000313" key="5">
    <source>
        <dbReference type="EMBL" id="PJE67710.1"/>
    </source>
</evidence>
<evidence type="ECO:0000313" key="6">
    <source>
        <dbReference type="Proteomes" id="UP000231474"/>
    </source>
</evidence>
<accession>A0A2M8L446</accession>